<comment type="caution">
    <text evidence="2">The sequence shown here is derived from an EMBL/GenBank/DDBJ whole genome shotgun (WGS) entry which is preliminary data.</text>
</comment>
<evidence type="ECO:0000313" key="3">
    <source>
        <dbReference type="Proteomes" id="UP000221538"/>
    </source>
</evidence>
<reference evidence="2 3" key="1">
    <citation type="journal article" date="2013" name="Biodegradation">
        <title>Occurrence of 4-tert-butylphenol (4-t-BP) biodegradation in an aquatic sample caused by the presence of Spirodela polyrrhiza and isolation of a 4-t-BP-utilizing bacterium.</title>
        <authorList>
            <person name="Ogata Y."/>
            <person name="Toyama T."/>
            <person name="Yu N."/>
            <person name="Wang X."/>
            <person name="Sei K."/>
            <person name="Ike M."/>
        </authorList>
    </citation>
    <scope>NUCLEOTIDE SEQUENCE [LARGE SCALE GENOMIC DNA]</scope>
    <source>
        <strain evidence="2 3">OMI</strain>
    </source>
</reference>
<name>A0A292ZEP1_SPHSA</name>
<organism evidence="2 3">
    <name type="scientific">Sphingobium fuliginis (strain ATCC 27551)</name>
    <dbReference type="NCBI Taxonomy" id="336203"/>
    <lineage>
        <taxon>Bacteria</taxon>
        <taxon>Pseudomonadati</taxon>
        <taxon>Pseudomonadota</taxon>
        <taxon>Alphaproteobacteria</taxon>
        <taxon>Sphingomonadales</taxon>
        <taxon>Sphingomonadaceae</taxon>
        <taxon>Sphingobium</taxon>
    </lineage>
</organism>
<keyword evidence="1" id="KW-1133">Transmembrane helix</keyword>
<dbReference type="AlphaFoldDB" id="A0A292ZEP1"/>
<protein>
    <submittedName>
        <fullName evidence="2">Uncharacterized protein</fullName>
    </submittedName>
</protein>
<dbReference type="Proteomes" id="UP000221538">
    <property type="component" value="Unassembled WGS sequence"/>
</dbReference>
<feature type="transmembrane region" description="Helical" evidence="1">
    <location>
        <begin position="6"/>
        <end position="26"/>
    </location>
</feature>
<accession>A0A292ZEP1</accession>
<reference evidence="2 3" key="2">
    <citation type="journal article" date="2013" name="Environ. Sci. Technol.">
        <title>The 4-tert-butylphenol-utilizing bacterium Sphingobium fuliginis OMI can degrade bisphenols via phenolic ring hydroxylation and meta-cleavage pathway.</title>
        <authorList>
            <person name="Ogata Y."/>
            <person name="Goda S."/>
            <person name="Toyama T."/>
            <person name="Sei K."/>
            <person name="Ike M."/>
        </authorList>
    </citation>
    <scope>NUCLEOTIDE SEQUENCE [LARGE SCALE GENOMIC DNA]</scope>
    <source>
        <strain evidence="2 3">OMI</strain>
    </source>
</reference>
<keyword evidence="1" id="KW-0472">Membrane</keyword>
<proteinExistence type="predicted"/>
<evidence type="ECO:0000256" key="1">
    <source>
        <dbReference type="SAM" id="Phobius"/>
    </source>
</evidence>
<evidence type="ECO:0000313" key="2">
    <source>
        <dbReference type="EMBL" id="GAY21273.1"/>
    </source>
</evidence>
<gene>
    <name evidence="2" type="ORF">SFOMI_1810</name>
</gene>
<sequence length="46" mass="5014">MFSNRGSFVNLFFVAFRVMVLFAVGIGRRSIWSGRKSAGAARSTTG</sequence>
<keyword evidence="1" id="KW-0812">Transmembrane</keyword>
<dbReference type="EMBL" id="BEWI01000031">
    <property type="protein sequence ID" value="GAY21273.1"/>
    <property type="molecule type" value="Genomic_DNA"/>
</dbReference>